<dbReference type="STRING" id="767519.SAMN05216559_4193"/>
<dbReference type="InterPro" id="IPR009339">
    <property type="entry name" value="DUF998"/>
</dbReference>
<dbReference type="AlphaFoldDB" id="A0A1I6MBU1"/>
<organism evidence="2 3">
    <name type="scientific">Halomicrobium zhouii</name>
    <dbReference type="NCBI Taxonomy" id="767519"/>
    <lineage>
        <taxon>Archaea</taxon>
        <taxon>Methanobacteriati</taxon>
        <taxon>Methanobacteriota</taxon>
        <taxon>Stenosarchaea group</taxon>
        <taxon>Halobacteria</taxon>
        <taxon>Halobacteriales</taxon>
        <taxon>Haloarculaceae</taxon>
        <taxon>Halomicrobium</taxon>
    </lineage>
</organism>
<feature type="transmembrane region" description="Helical" evidence="1">
    <location>
        <begin position="12"/>
        <end position="34"/>
    </location>
</feature>
<keyword evidence="1" id="KW-0472">Membrane</keyword>
<proteinExistence type="predicted"/>
<name>A0A1I6MBU1_9EURY</name>
<evidence type="ECO:0000313" key="2">
    <source>
        <dbReference type="EMBL" id="SFS13077.1"/>
    </source>
</evidence>
<evidence type="ECO:0000313" key="3">
    <source>
        <dbReference type="Proteomes" id="UP000199062"/>
    </source>
</evidence>
<feature type="transmembrane region" description="Helical" evidence="1">
    <location>
        <begin position="144"/>
        <end position="165"/>
    </location>
</feature>
<dbReference type="RefSeq" id="WP_089819415.1">
    <property type="nucleotide sequence ID" value="NZ_FOZK01000006.1"/>
</dbReference>
<keyword evidence="3" id="KW-1185">Reference proteome</keyword>
<protein>
    <submittedName>
        <fullName evidence="2">Hypothetical membrane protein</fullName>
    </submittedName>
</protein>
<feature type="transmembrane region" description="Helical" evidence="1">
    <location>
        <begin position="90"/>
        <end position="110"/>
    </location>
</feature>
<feature type="transmembrane region" description="Helical" evidence="1">
    <location>
        <begin position="63"/>
        <end position="83"/>
    </location>
</feature>
<accession>A0A1I6MBU1</accession>
<dbReference type="OrthoDB" id="46160at2157"/>
<reference evidence="2 3" key="1">
    <citation type="submission" date="2016-10" db="EMBL/GenBank/DDBJ databases">
        <authorList>
            <person name="de Groot N.N."/>
        </authorList>
    </citation>
    <scope>NUCLEOTIDE SEQUENCE [LARGE SCALE GENOMIC DNA]</scope>
    <source>
        <strain evidence="2 3">CGMCC 1.10457</strain>
    </source>
</reference>
<evidence type="ECO:0000256" key="1">
    <source>
        <dbReference type="SAM" id="Phobius"/>
    </source>
</evidence>
<keyword evidence="1" id="KW-1133">Transmembrane helix</keyword>
<dbReference type="EMBL" id="FOZK01000006">
    <property type="protein sequence ID" value="SFS13077.1"/>
    <property type="molecule type" value="Genomic_DNA"/>
</dbReference>
<keyword evidence="1" id="KW-0812">Transmembrane</keyword>
<feature type="transmembrane region" description="Helical" evidence="1">
    <location>
        <begin position="177"/>
        <end position="195"/>
    </location>
</feature>
<feature type="transmembrane region" description="Helical" evidence="1">
    <location>
        <begin position="116"/>
        <end position="137"/>
    </location>
</feature>
<dbReference type="Pfam" id="PF06197">
    <property type="entry name" value="DUF998"/>
    <property type="match status" value="1"/>
</dbReference>
<sequence length="201" mass="20210">MNGNVDRARTIAGLALVGVGIVSTLGIVTAEALYPGYSTAEETISALGASIGPAGLVQPSATIFNGAMILSGLLTLVAAYGIDRVYDHRWLTAVVALSGLGVAGVGIFPADQPAPHFVAAFLAFGAGGLSAIAAAVVVRRPFSYLSAGLGVVSLGGLVLFVALGGSTPLGIGGLERWITYPTQIWVTAFGGYLLGTGDHEP</sequence>
<dbReference type="Proteomes" id="UP000199062">
    <property type="component" value="Unassembled WGS sequence"/>
</dbReference>
<gene>
    <name evidence="2" type="ORF">SAMN05216559_4193</name>
</gene>